<evidence type="ECO:0000313" key="2">
    <source>
        <dbReference type="EMBL" id="CAG5098931.1"/>
    </source>
</evidence>
<organism evidence="2 3">
    <name type="scientific">Oikopleura dioica</name>
    <name type="common">Tunicate</name>
    <dbReference type="NCBI Taxonomy" id="34765"/>
    <lineage>
        <taxon>Eukaryota</taxon>
        <taxon>Metazoa</taxon>
        <taxon>Chordata</taxon>
        <taxon>Tunicata</taxon>
        <taxon>Appendicularia</taxon>
        <taxon>Copelata</taxon>
        <taxon>Oikopleuridae</taxon>
        <taxon>Oikopleura</taxon>
    </lineage>
</organism>
<reference evidence="2 3" key="1">
    <citation type="submission" date="2021-04" db="EMBL/GenBank/DDBJ databases">
        <authorList>
            <person name="Bliznina A."/>
        </authorList>
    </citation>
    <scope>NUCLEOTIDE SEQUENCE [LARGE SCALE GENOMIC DNA]</scope>
</reference>
<dbReference type="Proteomes" id="UP001158576">
    <property type="component" value="Chromosome XSR"/>
</dbReference>
<accession>A0ABN7SGV1</accession>
<proteinExistence type="predicted"/>
<feature type="compositionally biased region" description="Basic residues" evidence="1">
    <location>
        <begin position="223"/>
        <end position="236"/>
    </location>
</feature>
<sequence length="253" mass="29269">MKEITVLKFENLKPHPDAQLRITQENGQYHLHLSCHCTITNSLPESLYLEAMFWLQTVCGGKFIKLEESHWKNPDYKATSHVFCKKDHLQIRKIVLLVDERKAIWMRNPTATPFELGNDLFWKVMFKALFTGPGPCFKSFFKSAINEFLLTPQDFVDALDYLCEDSNILEHLQRTSSPTIHHQKKPKKTQGLPTSVKEALQKANNEKLQTIDQVEPDDTNKQSKNKKNKKSKKKPNQGKAPNNIRKTKKPTKL</sequence>
<evidence type="ECO:0000313" key="3">
    <source>
        <dbReference type="Proteomes" id="UP001158576"/>
    </source>
</evidence>
<feature type="region of interest" description="Disordered" evidence="1">
    <location>
        <begin position="174"/>
        <end position="253"/>
    </location>
</feature>
<feature type="compositionally biased region" description="Polar residues" evidence="1">
    <location>
        <begin position="202"/>
        <end position="212"/>
    </location>
</feature>
<name>A0ABN7SGV1_OIKDI</name>
<evidence type="ECO:0000256" key="1">
    <source>
        <dbReference type="SAM" id="MobiDB-lite"/>
    </source>
</evidence>
<protein>
    <submittedName>
        <fullName evidence="2">Oidioi.mRNA.OKI2018_I69.XSR.g16099.t1.cds</fullName>
    </submittedName>
</protein>
<gene>
    <name evidence="2" type="ORF">OKIOD_LOCUS7657</name>
</gene>
<keyword evidence="3" id="KW-1185">Reference proteome</keyword>
<dbReference type="EMBL" id="OU015569">
    <property type="protein sequence ID" value="CAG5098931.1"/>
    <property type="molecule type" value="Genomic_DNA"/>
</dbReference>